<evidence type="ECO:0000256" key="1">
    <source>
        <dbReference type="SAM" id="SignalP"/>
    </source>
</evidence>
<evidence type="ECO:0000313" key="4">
    <source>
        <dbReference type="Proteomes" id="UP001236507"/>
    </source>
</evidence>
<keyword evidence="4" id="KW-1185">Reference proteome</keyword>
<feature type="signal peptide" evidence="1">
    <location>
        <begin position="1"/>
        <end position="20"/>
    </location>
</feature>
<dbReference type="Gene3D" id="2.40.128.360">
    <property type="match status" value="1"/>
</dbReference>
<comment type="caution">
    <text evidence="3">The sequence shown here is derived from an EMBL/GenBank/DDBJ whole genome shotgun (WGS) entry which is preliminary data.</text>
</comment>
<feature type="chain" id="PRO_5046902452" evidence="1">
    <location>
        <begin position="21"/>
        <end position="137"/>
    </location>
</feature>
<protein>
    <submittedName>
        <fullName evidence="3">Lipocalin family protein</fullName>
    </submittedName>
</protein>
<dbReference type="EMBL" id="JASHIF010000002">
    <property type="protein sequence ID" value="MDI9858313.1"/>
    <property type="molecule type" value="Genomic_DNA"/>
</dbReference>
<proteinExistence type="predicted"/>
<accession>A0ABT6Y5B1</accession>
<evidence type="ECO:0000259" key="2">
    <source>
        <dbReference type="Pfam" id="PF13648"/>
    </source>
</evidence>
<gene>
    <name evidence="3" type="ORF">QM524_03715</name>
</gene>
<dbReference type="RefSeq" id="WP_283343551.1">
    <property type="nucleotide sequence ID" value="NZ_JASHIF010000002.1"/>
</dbReference>
<dbReference type="InterPro" id="IPR024311">
    <property type="entry name" value="Lipocalin-like"/>
</dbReference>
<dbReference type="PROSITE" id="PS51257">
    <property type="entry name" value="PROKAR_LIPOPROTEIN"/>
    <property type="match status" value="1"/>
</dbReference>
<organism evidence="3 4">
    <name type="scientific">Flectobacillus roseus</name>
    <dbReference type="NCBI Taxonomy" id="502259"/>
    <lineage>
        <taxon>Bacteria</taxon>
        <taxon>Pseudomonadati</taxon>
        <taxon>Bacteroidota</taxon>
        <taxon>Cytophagia</taxon>
        <taxon>Cytophagales</taxon>
        <taxon>Flectobacillaceae</taxon>
        <taxon>Flectobacillus</taxon>
    </lineage>
</organism>
<name>A0ABT6Y5B1_9BACT</name>
<keyword evidence="1" id="KW-0732">Signal</keyword>
<dbReference type="Proteomes" id="UP001236507">
    <property type="component" value="Unassembled WGS sequence"/>
</dbReference>
<feature type="domain" description="Lipocalin-like" evidence="2">
    <location>
        <begin position="30"/>
        <end position="116"/>
    </location>
</feature>
<sequence length="137" mass="14728">MKIKLILPVLFLLFITSCKKNDDASPATVVGKWSLTKLRSKVTGAMNMDITVALSASSYMQFNADGTGVSASAMDGQPLTTEKFTYKVNGTKITITSEDKTEVSEGELQTLTSTDLLIYSKESAGGTTSETWLTGKK</sequence>
<evidence type="ECO:0000313" key="3">
    <source>
        <dbReference type="EMBL" id="MDI9858313.1"/>
    </source>
</evidence>
<reference evidence="3 4" key="1">
    <citation type="submission" date="2023-05" db="EMBL/GenBank/DDBJ databases">
        <title>Novel species of genus Flectobacillus isolated from stream in China.</title>
        <authorList>
            <person name="Lu H."/>
        </authorList>
    </citation>
    <scope>NUCLEOTIDE SEQUENCE [LARGE SCALE GENOMIC DNA]</scope>
    <source>
        <strain evidence="3 4">KCTC 42575</strain>
    </source>
</reference>
<dbReference type="Pfam" id="PF13648">
    <property type="entry name" value="Lipocalin_4"/>
    <property type="match status" value="1"/>
</dbReference>